<accession>A0ABR3FJL3</accession>
<keyword evidence="5" id="KW-1185">Reference proteome</keyword>
<name>A0ABR3FJL3_9AGAR</name>
<dbReference type="PROSITE" id="PS50005">
    <property type="entry name" value="TPR"/>
    <property type="match status" value="1"/>
</dbReference>
<dbReference type="PANTHER" id="PTHR45831">
    <property type="entry name" value="LD24721P"/>
    <property type="match status" value="1"/>
</dbReference>
<proteinExistence type="predicted"/>
<dbReference type="SMART" id="SM00028">
    <property type="entry name" value="TPR"/>
    <property type="match status" value="3"/>
</dbReference>
<evidence type="ECO:0000313" key="5">
    <source>
        <dbReference type="Proteomes" id="UP001465976"/>
    </source>
</evidence>
<dbReference type="InterPro" id="IPR047150">
    <property type="entry name" value="SGT"/>
</dbReference>
<organism evidence="4 5">
    <name type="scientific">Marasmius crinis-equi</name>
    <dbReference type="NCBI Taxonomy" id="585013"/>
    <lineage>
        <taxon>Eukaryota</taxon>
        <taxon>Fungi</taxon>
        <taxon>Dikarya</taxon>
        <taxon>Basidiomycota</taxon>
        <taxon>Agaricomycotina</taxon>
        <taxon>Agaricomycetes</taxon>
        <taxon>Agaricomycetidae</taxon>
        <taxon>Agaricales</taxon>
        <taxon>Marasmiineae</taxon>
        <taxon>Marasmiaceae</taxon>
        <taxon>Marasmius</taxon>
    </lineage>
</organism>
<dbReference type="EMBL" id="JBAHYK010000293">
    <property type="protein sequence ID" value="KAL0575570.1"/>
    <property type="molecule type" value="Genomic_DNA"/>
</dbReference>
<gene>
    <name evidence="4" type="ORF">V5O48_006414</name>
</gene>
<evidence type="ECO:0000256" key="3">
    <source>
        <dbReference type="PROSITE-ProRule" id="PRU00339"/>
    </source>
</evidence>
<dbReference type="SUPFAM" id="SSF48452">
    <property type="entry name" value="TPR-like"/>
    <property type="match status" value="1"/>
</dbReference>
<evidence type="ECO:0008006" key="6">
    <source>
        <dbReference type="Google" id="ProtNLM"/>
    </source>
</evidence>
<keyword evidence="2 3" id="KW-0802">TPR repeat</keyword>
<evidence type="ECO:0000256" key="1">
    <source>
        <dbReference type="ARBA" id="ARBA00022737"/>
    </source>
</evidence>
<dbReference type="Proteomes" id="UP001465976">
    <property type="component" value="Unassembled WGS sequence"/>
</dbReference>
<protein>
    <recommendedName>
        <fullName evidence="6">TPR-like protein</fullName>
    </recommendedName>
</protein>
<evidence type="ECO:0000313" key="4">
    <source>
        <dbReference type="EMBL" id="KAL0575570.1"/>
    </source>
</evidence>
<dbReference type="InterPro" id="IPR019734">
    <property type="entry name" value="TPR_rpt"/>
</dbReference>
<sequence>MASDQVERAKKLKDEGNAFFSQKDYQSASTKYTEAIALDKSNPVLYANRSACRLHLKQYLDAATDAHTATGLNPSYGKAWARLATAKDALRQPWNSIGPWQKALESLSKENLSKAELKQKNEYEAGLAAATKAIEVYKSGADNVKYLAFEKDDRSSTPWMCATALIPRLQRERIFESSAWTISQAYSDLEKANEGLNEQKIIPNSQGKMLKAKLRVIEDLSNAIMMDTRAFHISDQEWGMKIENEHYRSWMQSGPEKVFNEAERRLAAEGWNSVRPALSTTVRSWMLVGFLEGGTRANFVSEAEHIGRAIEVIDWGRKTWPDVPYADRGVIFMDTFLRGVQKLHMEALVKVCSTENNRSSKHQALEELNKVAIEVMNGIDDTEPPIREHNPGHAAAFYYNPLGHARAAKGFYYGRKAELSEDKKEARELHGEAAVCYIKAQAELPEDDEERIVYTSAACQHMLEAGAPVGLQLEYIQKLRESLINAQPIWGKKMSIEARGEKFEHIFRYEKEYRKLLAEGKITEDDGLGVQWLNDTEDPPENSVVTMVI</sequence>
<evidence type="ECO:0000256" key="2">
    <source>
        <dbReference type="ARBA" id="ARBA00022803"/>
    </source>
</evidence>
<reference evidence="4 5" key="1">
    <citation type="submission" date="2024-02" db="EMBL/GenBank/DDBJ databases">
        <title>A draft genome for the cacao thread blight pathogen Marasmius crinis-equi.</title>
        <authorList>
            <person name="Cohen S.P."/>
            <person name="Baruah I.K."/>
            <person name="Amoako-Attah I."/>
            <person name="Bukari Y."/>
            <person name="Meinhardt L.W."/>
            <person name="Bailey B.A."/>
        </authorList>
    </citation>
    <scope>NUCLEOTIDE SEQUENCE [LARGE SCALE GENOMIC DNA]</scope>
    <source>
        <strain evidence="4 5">GH-76</strain>
    </source>
</reference>
<dbReference type="Gene3D" id="1.25.40.10">
    <property type="entry name" value="Tetratricopeptide repeat domain"/>
    <property type="match status" value="1"/>
</dbReference>
<feature type="repeat" description="TPR" evidence="3">
    <location>
        <begin position="9"/>
        <end position="42"/>
    </location>
</feature>
<dbReference type="InterPro" id="IPR011990">
    <property type="entry name" value="TPR-like_helical_dom_sf"/>
</dbReference>
<comment type="caution">
    <text evidence="4">The sequence shown here is derived from an EMBL/GenBank/DDBJ whole genome shotgun (WGS) entry which is preliminary data.</text>
</comment>
<dbReference type="PANTHER" id="PTHR45831:SF2">
    <property type="entry name" value="LD24721P"/>
    <property type="match status" value="1"/>
</dbReference>
<keyword evidence="1" id="KW-0677">Repeat</keyword>